<organism evidence="1 2">
    <name type="scientific">Dictyocaulus viviparus</name>
    <name type="common">Bovine lungworm</name>
    <dbReference type="NCBI Taxonomy" id="29172"/>
    <lineage>
        <taxon>Eukaryota</taxon>
        <taxon>Metazoa</taxon>
        <taxon>Ecdysozoa</taxon>
        <taxon>Nematoda</taxon>
        <taxon>Chromadorea</taxon>
        <taxon>Rhabditida</taxon>
        <taxon>Rhabditina</taxon>
        <taxon>Rhabditomorpha</taxon>
        <taxon>Strongyloidea</taxon>
        <taxon>Metastrongylidae</taxon>
        <taxon>Dictyocaulus</taxon>
    </lineage>
</organism>
<keyword evidence="2" id="KW-1185">Reference proteome</keyword>
<sequence length="99" mass="11229">MNPSSLNTTTLEAQEYFGLVLCGPGAARLLHDKMACWIQLVEQRLRMQDPSVHLMEKVAKQLNIPYDGLGGYSTKLFNIMWDTEEVSVSNDVNKKRSKK</sequence>
<reference evidence="2" key="2">
    <citation type="journal article" date="2016" name="Sci. Rep.">
        <title>Dictyocaulus viviparus genome, variome and transcriptome elucidate lungworm biology and support future intervention.</title>
        <authorList>
            <person name="McNulty S.N."/>
            <person name="Strube C."/>
            <person name="Rosa B.A."/>
            <person name="Martin J.C."/>
            <person name="Tyagi R."/>
            <person name="Choi Y.J."/>
            <person name="Wang Q."/>
            <person name="Hallsworth Pepin K."/>
            <person name="Zhang X."/>
            <person name="Ozersky P."/>
            <person name="Wilson R.K."/>
            <person name="Sternberg P.W."/>
            <person name="Gasser R.B."/>
            <person name="Mitreva M."/>
        </authorList>
    </citation>
    <scope>NUCLEOTIDE SEQUENCE [LARGE SCALE GENOMIC DNA]</scope>
    <source>
        <strain evidence="2">HannoverDv2000</strain>
    </source>
</reference>
<gene>
    <name evidence="1" type="ORF">DICVIV_04911</name>
</gene>
<name>A0A0D8Y2Z0_DICVI</name>
<evidence type="ECO:0000313" key="1">
    <source>
        <dbReference type="EMBL" id="KJH48941.1"/>
    </source>
</evidence>
<dbReference type="AlphaFoldDB" id="A0A0D8Y2Z0"/>
<dbReference type="OrthoDB" id="5819888at2759"/>
<dbReference type="EMBL" id="KN716250">
    <property type="protein sequence ID" value="KJH48941.1"/>
    <property type="molecule type" value="Genomic_DNA"/>
</dbReference>
<reference evidence="1 2" key="1">
    <citation type="submission" date="2013-11" db="EMBL/GenBank/DDBJ databases">
        <title>Draft genome of the bovine lungworm Dictyocaulus viviparus.</title>
        <authorList>
            <person name="Mitreva M."/>
        </authorList>
    </citation>
    <scope>NUCLEOTIDE SEQUENCE [LARGE SCALE GENOMIC DNA]</scope>
    <source>
        <strain evidence="1 2">HannoverDv2000</strain>
    </source>
</reference>
<proteinExistence type="predicted"/>
<accession>A0A0D8Y2Z0</accession>
<evidence type="ECO:0000313" key="2">
    <source>
        <dbReference type="Proteomes" id="UP000053766"/>
    </source>
</evidence>
<protein>
    <submittedName>
        <fullName evidence="1">Uncharacterized protein</fullName>
    </submittedName>
</protein>
<dbReference type="Proteomes" id="UP000053766">
    <property type="component" value="Unassembled WGS sequence"/>
</dbReference>